<dbReference type="EMBL" id="AP003896">
    <property type="protein sequence ID" value="BAD03072.1"/>
    <property type="molecule type" value="Genomic_DNA"/>
</dbReference>
<evidence type="ECO:0000313" key="2">
    <source>
        <dbReference type="EMBL" id="BAD03072.1"/>
    </source>
</evidence>
<feature type="compositionally biased region" description="Low complexity" evidence="1">
    <location>
        <begin position="245"/>
        <end position="254"/>
    </location>
</feature>
<protein>
    <submittedName>
        <fullName evidence="2">Uncharacterized protein</fullName>
    </submittedName>
</protein>
<feature type="compositionally biased region" description="Pro residues" evidence="1">
    <location>
        <begin position="147"/>
        <end position="159"/>
    </location>
</feature>
<dbReference type="AlphaFoldDB" id="Q6ZJX1"/>
<name>Q6ZJX1_ORYSJ</name>
<accession>Q6ZJX1</accession>
<feature type="region of interest" description="Disordered" evidence="1">
    <location>
        <begin position="54"/>
        <end position="97"/>
    </location>
</feature>
<reference evidence="3" key="2">
    <citation type="journal article" date="2008" name="Nucleic Acids Res.">
        <title>The rice annotation project database (RAP-DB): 2008 update.</title>
        <authorList>
            <consortium name="The rice annotation project (RAP)"/>
        </authorList>
    </citation>
    <scope>GENOME REANNOTATION</scope>
    <source>
        <strain evidence="3">cv. Nipponbare</strain>
    </source>
</reference>
<feature type="region of interest" description="Disordered" evidence="1">
    <location>
        <begin position="1"/>
        <end position="41"/>
    </location>
</feature>
<evidence type="ECO:0000256" key="1">
    <source>
        <dbReference type="SAM" id="MobiDB-lite"/>
    </source>
</evidence>
<sequence length="355" mass="38253">MLTGERRCGGRRRTPGATSARRMGIGASGGRGDEIRGRGRDRDRMGWIRMLTGERMRREQEDAGATSASRMEIGASGRRGDGSRGRRARRRDGLGEAEVVQRSAAAVSPAYGSYAQAHEAGVFSSPKKVHLRAPRGPYKPTSNLIPPHSPLLPSQPKPPGHSSMGGEKGALTSWTCARAGCGTGPNYNCNVVFTGTREGWGFRLVTLAKLLSPKLIVAPIELLKSRCVHVSPSFASPPQRQTRGSAASSSMSTPSTPRCGSIVLDACALFPNARHRQAFCSLLAFSPPIAKRRRRASIYRRRPTTTTILPAGVATYSISQLLEILPPIPTVWLICNHDADAAQMRGELPRNDVVV</sequence>
<proteinExistence type="predicted"/>
<gene>
    <name evidence="2" type="primary">OJ1613_G04.19</name>
</gene>
<dbReference type="Proteomes" id="UP000000763">
    <property type="component" value="Chromosome 8"/>
</dbReference>
<evidence type="ECO:0000313" key="3">
    <source>
        <dbReference type="Proteomes" id="UP000000763"/>
    </source>
</evidence>
<reference evidence="3" key="1">
    <citation type="journal article" date="2005" name="Nature">
        <title>The map-based sequence of the rice genome.</title>
        <authorList>
            <consortium name="International rice genome sequencing project (IRGSP)"/>
            <person name="Matsumoto T."/>
            <person name="Wu J."/>
            <person name="Kanamori H."/>
            <person name="Katayose Y."/>
            <person name="Fujisawa M."/>
            <person name="Namiki N."/>
            <person name="Mizuno H."/>
            <person name="Yamamoto K."/>
            <person name="Antonio B.A."/>
            <person name="Baba T."/>
            <person name="Sakata K."/>
            <person name="Nagamura Y."/>
            <person name="Aoki H."/>
            <person name="Arikawa K."/>
            <person name="Arita K."/>
            <person name="Bito T."/>
            <person name="Chiden Y."/>
            <person name="Fujitsuka N."/>
            <person name="Fukunaka R."/>
            <person name="Hamada M."/>
            <person name="Harada C."/>
            <person name="Hayashi A."/>
            <person name="Hijishita S."/>
            <person name="Honda M."/>
            <person name="Hosokawa S."/>
            <person name="Ichikawa Y."/>
            <person name="Idonuma A."/>
            <person name="Iijima M."/>
            <person name="Ikeda M."/>
            <person name="Ikeno M."/>
            <person name="Ito K."/>
            <person name="Ito S."/>
            <person name="Ito T."/>
            <person name="Ito Y."/>
            <person name="Ito Y."/>
            <person name="Iwabuchi A."/>
            <person name="Kamiya K."/>
            <person name="Karasawa W."/>
            <person name="Kurita K."/>
            <person name="Katagiri S."/>
            <person name="Kikuta A."/>
            <person name="Kobayashi H."/>
            <person name="Kobayashi N."/>
            <person name="Machita K."/>
            <person name="Maehara T."/>
            <person name="Masukawa M."/>
            <person name="Mizubayashi T."/>
            <person name="Mukai Y."/>
            <person name="Nagasaki H."/>
            <person name="Nagata Y."/>
            <person name="Naito S."/>
            <person name="Nakashima M."/>
            <person name="Nakama Y."/>
            <person name="Nakamichi Y."/>
            <person name="Nakamura M."/>
            <person name="Meguro A."/>
            <person name="Negishi M."/>
            <person name="Ohta I."/>
            <person name="Ohta T."/>
            <person name="Okamoto M."/>
            <person name="Ono N."/>
            <person name="Saji S."/>
            <person name="Sakaguchi M."/>
            <person name="Sakai K."/>
            <person name="Shibata M."/>
            <person name="Shimokawa T."/>
            <person name="Song J."/>
            <person name="Takazaki Y."/>
            <person name="Terasawa K."/>
            <person name="Tsugane M."/>
            <person name="Tsuji K."/>
            <person name="Ueda S."/>
            <person name="Waki K."/>
            <person name="Yamagata H."/>
            <person name="Yamamoto M."/>
            <person name="Yamamoto S."/>
            <person name="Yamane H."/>
            <person name="Yoshiki S."/>
            <person name="Yoshihara R."/>
            <person name="Yukawa K."/>
            <person name="Zhong H."/>
            <person name="Yano M."/>
            <person name="Yuan Q."/>
            <person name="Ouyang S."/>
            <person name="Liu J."/>
            <person name="Jones K.M."/>
            <person name="Gansberger K."/>
            <person name="Moffat K."/>
            <person name="Hill J."/>
            <person name="Bera J."/>
            <person name="Fadrosh D."/>
            <person name="Jin S."/>
            <person name="Johri S."/>
            <person name="Kim M."/>
            <person name="Overton L."/>
            <person name="Reardon M."/>
            <person name="Tsitrin T."/>
            <person name="Vuong H."/>
            <person name="Weaver B."/>
            <person name="Ciecko A."/>
            <person name="Tallon L."/>
            <person name="Jackson J."/>
            <person name="Pai G."/>
            <person name="Aken S.V."/>
            <person name="Utterback T."/>
            <person name="Reidmuller S."/>
            <person name="Feldblyum T."/>
            <person name="Hsiao J."/>
            <person name="Zismann V."/>
            <person name="Iobst S."/>
            <person name="de Vazeille A.R."/>
            <person name="Buell C.R."/>
            <person name="Ying K."/>
            <person name="Li Y."/>
            <person name="Lu T."/>
            <person name="Huang Y."/>
            <person name="Zhao Q."/>
            <person name="Feng Q."/>
            <person name="Zhang L."/>
            <person name="Zhu J."/>
            <person name="Weng Q."/>
            <person name="Mu J."/>
            <person name="Lu Y."/>
            <person name="Fan D."/>
            <person name="Liu Y."/>
            <person name="Guan J."/>
            <person name="Zhang Y."/>
            <person name="Yu S."/>
            <person name="Liu X."/>
            <person name="Zhang Y."/>
            <person name="Hong G."/>
            <person name="Han B."/>
            <person name="Choisne N."/>
            <person name="Demange N."/>
            <person name="Orjeda G."/>
            <person name="Samain S."/>
            <person name="Cattolico L."/>
            <person name="Pelletier E."/>
            <person name="Couloux A."/>
            <person name="Segurens B."/>
            <person name="Wincker P."/>
            <person name="D'Hont A."/>
            <person name="Scarpelli C."/>
            <person name="Weissenbach J."/>
            <person name="Salanoubat M."/>
            <person name="Quetier F."/>
            <person name="Yu Y."/>
            <person name="Kim H.R."/>
            <person name="Rambo T."/>
            <person name="Currie J."/>
            <person name="Collura K."/>
            <person name="Luo M."/>
            <person name="Yang T."/>
            <person name="Ammiraju J.S.S."/>
            <person name="Engler F."/>
            <person name="Soderlund C."/>
            <person name="Wing R.A."/>
            <person name="Palmer L.E."/>
            <person name="de la Bastide M."/>
            <person name="Spiegel L."/>
            <person name="Nascimento L."/>
            <person name="Zutavern T."/>
            <person name="O'Shaughnessy A."/>
            <person name="Dike S."/>
            <person name="Dedhia N."/>
            <person name="Preston R."/>
            <person name="Balija V."/>
            <person name="McCombie W.R."/>
            <person name="Chow T."/>
            <person name="Chen H."/>
            <person name="Chung M."/>
            <person name="Chen C."/>
            <person name="Shaw J."/>
            <person name="Wu H."/>
            <person name="Hsiao K."/>
            <person name="Chao Y."/>
            <person name="Chu M."/>
            <person name="Cheng C."/>
            <person name="Hour A."/>
            <person name="Lee P."/>
            <person name="Lin S."/>
            <person name="Lin Y."/>
            <person name="Liou J."/>
            <person name="Liu S."/>
            <person name="Hsing Y."/>
            <person name="Raghuvanshi S."/>
            <person name="Mohanty A."/>
            <person name="Bharti A.K."/>
            <person name="Gaur A."/>
            <person name="Gupta V."/>
            <person name="Kumar D."/>
            <person name="Ravi V."/>
            <person name="Vij S."/>
            <person name="Kapur A."/>
            <person name="Khurana P."/>
            <person name="Khurana P."/>
            <person name="Khurana J.P."/>
            <person name="Tyagi A.K."/>
            <person name="Gaikwad K."/>
            <person name="Singh A."/>
            <person name="Dalal V."/>
            <person name="Srivastava S."/>
            <person name="Dixit A."/>
            <person name="Pal A.K."/>
            <person name="Ghazi I.A."/>
            <person name="Yadav M."/>
            <person name="Pandit A."/>
            <person name="Bhargava A."/>
            <person name="Sureshbabu K."/>
            <person name="Batra K."/>
            <person name="Sharma T.R."/>
            <person name="Mohapatra T."/>
            <person name="Singh N.K."/>
            <person name="Messing J."/>
            <person name="Nelson A.B."/>
            <person name="Fuks G."/>
            <person name="Kavchok S."/>
            <person name="Keizer G."/>
            <person name="Linton E."/>
            <person name="Llaca V."/>
            <person name="Song R."/>
            <person name="Tanyolac B."/>
            <person name="Young S."/>
            <person name="Ho-Il K."/>
            <person name="Hahn J.H."/>
            <person name="Sangsakoo G."/>
            <person name="Vanavichit A."/>
            <person name="de Mattos Luiz.A.T."/>
            <person name="Zimmer P.D."/>
            <person name="Malone G."/>
            <person name="Dellagostin O."/>
            <person name="de Oliveira A.C."/>
            <person name="Bevan M."/>
            <person name="Bancroft I."/>
            <person name="Minx P."/>
            <person name="Cordum H."/>
            <person name="Wilson R."/>
            <person name="Cheng Z."/>
            <person name="Jin W."/>
            <person name="Jiang J."/>
            <person name="Leong S.A."/>
            <person name="Iwama H."/>
            <person name="Gojobori T."/>
            <person name="Itoh T."/>
            <person name="Niimura Y."/>
            <person name="Fujii Y."/>
            <person name="Habara T."/>
            <person name="Sakai H."/>
            <person name="Sato Y."/>
            <person name="Wilson G."/>
            <person name="Kumar K."/>
            <person name="McCouch S."/>
            <person name="Juretic N."/>
            <person name="Hoen D."/>
            <person name="Wright S."/>
            <person name="Bruskiewich R."/>
            <person name="Bureau T."/>
            <person name="Miyao A."/>
            <person name="Hirochika H."/>
            <person name="Nishikawa T."/>
            <person name="Kadowaki K."/>
            <person name="Sugiura M."/>
            <person name="Burr B."/>
            <person name="Sasaki T."/>
        </authorList>
    </citation>
    <scope>NUCLEOTIDE SEQUENCE [LARGE SCALE GENOMIC DNA]</scope>
    <source>
        <strain evidence="3">cv. Nipponbare</strain>
    </source>
</reference>
<organism evidence="2 3">
    <name type="scientific">Oryza sativa subsp. japonica</name>
    <name type="common">Rice</name>
    <dbReference type="NCBI Taxonomy" id="39947"/>
    <lineage>
        <taxon>Eukaryota</taxon>
        <taxon>Viridiplantae</taxon>
        <taxon>Streptophyta</taxon>
        <taxon>Embryophyta</taxon>
        <taxon>Tracheophyta</taxon>
        <taxon>Spermatophyta</taxon>
        <taxon>Magnoliopsida</taxon>
        <taxon>Liliopsida</taxon>
        <taxon>Poales</taxon>
        <taxon>Poaceae</taxon>
        <taxon>BOP clade</taxon>
        <taxon>Oryzoideae</taxon>
        <taxon>Oryzeae</taxon>
        <taxon>Oryzinae</taxon>
        <taxon>Oryza</taxon>
        <taxon>Oryza sativa</taxon>
    </lineage>
</organism>
<feature type="region of interest" description="Disordered" evidence="1">
    <location>
        <begin position="234"/>
        <end position="254"/>
    </location>
</feature>
<feature type="compositionally biased region" description="Polar residues" evidence="1">
    <location>
        <begin position="234"/>
        <end position="244"/>
    </location>
</feature>
<feature type="compositionally biased region" description="Basic and acidic residues" evidence="1">
    <location>
        <begin position="31"/>
        <end position="41"/>
    </location>
</feature>
<feature type="region of interest" description="Disordered" evidence="1">
    <location>
        <begin position="139"/>
        <end position="167"/>
    </location>
</feature>